<evidence type="ECO:0000313" key="2">
    <source>
        <dbReference type="Proteomes" id="UP000254797"/>
    </source>
</evidence>
<dbReference type="EMBL" id="UHFG01000004">
    <property type="protein sequence ID" value="SUN50388.1"/>
    <property type="molecule type" value="Genomic_DNA"/>
</dbReference>
<organism evidence="1 2">
    <name type="scientific">Streptococcus dysgalactiae subsp. dysgalactiae</name>
    <dbReference type="NCBI Taxonomy" id="99822"/>
    <lineage>
        <taxon>Bacteria</taxon>
        <taxon>Bacillati</taxon>
        <taxon>Bacillota</taxon>
        <taxon>Bacilli</taxon>
        <taxon>Lactobacillales</taxon>
        <taxon>Streptococcaceae</taxon>
        <taxon>Streptococcus</taxon>
    </lineage>
</organism>
<proteinExistence type="predicted"/>
<evidence type="ECO:0000313" key="1">
    <source>
        <dbReference type="EMBL" id="SUN50388.1"/>
    </source>
</evidence>
<dbReference type="AlphaFoldDB" id="A0A380JVT3"/>
<accession>A0A380JVT3</accession>
<sequence length="34" mass="3664">MLCKHTGKAGIVNQIGFQVCLYNDQNLCGLVVLA</sequence>
<protein>
    <submittedName>
        <fullName evidence="1">Uncharacterized protein</fullName>
    </submittedName>
</protein>
<name>A0A380JVT3_STRDY</name>
<dbReference type="Proteomes" id="UP000254797">
    <property type="component" value="Unassembled WGS sequence"/>
</dbReference>
<reference evidence="1 2" key="1">
    <citation type="submission" date="2018-06" db="EMBL/GenBank/DDBJ databases">
        <authorList>
            <consortium name="Pathogen Informatics"/>
            <person name="Doyle S."/>
        </authorList>
    </citation>
    <scope>NUCLEOTIDE SEQUENCE [LARGE SCALE GENOMIC DNA]</scope>
    <source>
        <strain evidence="1 2">NCTC4670</strain>
    </source>
</reference>
<gene>
    <name evidence="1" type="ORF">NCTC4670_01363</name>
</gene>